<name>A0ABU1NV02_9BACL</name>
<keyword evidence="1" id="KW-0720">Serine protease</keyword>
<keyword evidence="1" id="KW-0378">Hydrolase</keyword>
<evidence type="ECO:0000313" key="3">
    <source>
        <dbReference type="Proteomes" id="UP001267290"/>
    </source>
</evidence>
<dbReference type="InterPro" id="IPR043504">
    <property type="entry name" value="Peptidase_S1_PA_chymotrypsin"/>
</dbReference>
<keyword evidence="1" id="KW-0645">Protease</keyword>
<proteinExistence type="predicted"/>
<gene>
    <name evidence="2" type="ORF">J2736_002494</name>
</gene>
<dbReference type="SUPFAM" id="SSF50494">
    <property type="entry name" value="Trypsin-like serine proteases"/>
    <property type="match status" value="1"/>
</dbReference>
<dbReference type="RefSeq" id="WP_310226905.1">
    <property type="nucleotide sequence ID" value="NZ_JAVDSB010000003.1"/>
</dbReference>
<sequence length="367" mass="38748">MATFHEALKHKNRLSPMLLKRAEVIGVGVGYADPKKPSAGAGVIVYTHQKIVPSGLNNLKSVASKLGSSVPVRFLSSNSFKSHVYKAAKPKAYKAVSFQSRNRPVPGGVSIGKTNPSSTGTAGLIVIKNNQLYILSNNHVLVRNNSSAFSETVQPGPADGGVSGTDRVGRAFQFVPLRPSEVNFQDSCISLPTSNSVLNPRYLRSSSGQLITVPGHLLSYPVGLQVFKSGRTTGAVRGTVESNNVDVRVSYGGSLGTLLFRNQSVIVGTSGPVSLPGDSGSVWLRASDRYAVALNFAGPPDGLRSICNPIGVVMSTYNVRTAIPAAGGTFKAGHMKGAAPLGDASYVQPLTEQQRKRTRAILVKSHK</sequence>
<reference evidence="2 3" key="1">
    <citation type="submission" date="2023-07" db="EMBL/GenBank/DDBJ databases">
        <title>Sorghum-associated microbial communities from plants grown in Nebraska, USA.</title>
        <authorList>
            <person name="Schachtman D."/>
        </authorList>
    </citation>
    <scope>NUCLEOTIDE SEQUENCE [LARGE SCALE GENOMIC DNA]</scope>
    <source>
        <strain evidence="2 3">CC258</strain>
    </source>
</reference>
<dbReference type="Proteomes" id="UP001267290">
    <property type="component" value="Unassembled WGS sequence"/>
</dbReference>
<evidence type="ECO:0008006" key="4">
    <source>
        <dbReference type="Google" id="ProtNLM"/>
    </source>
</evidence>
<accession>A0ABU1NV02</accession>
<evidence type="ECO:0000256" key="1">
    <source>
        <dbReference type="ARBA" id="ARBA00022825"/>
    </source>
</evidence>
<protein>
    <recommendedName>
        <fullName evidence="4">Serine protease</fullName>
    </recommendedName>
</protein>
<dbReference type="InterPro" id="IPR009003">
    <property type="entry name" value="Peptidase_S1_PA"/>
</dbReference>
<dbReference type="Gene3D" id="2.40.10.10">
    <property type="entry name" value="Trypsin-like serine proteases"/>
    <property type="match status" value="2"/>
</dbReference>
<organism evidence="2 3">
    <name type="scientific">Paenibacillus qinlingensis</name>
    <dbReference type="NCBI Taxonomy" id="1837343"/>
    <lineage>
        <taxon>Bacteria</taxon>
        <taxon>Bacillati</taxon>
        <taxon>Bacillota</taxon>
        <taxon>Bacilli</taxon>
        <taxon>Bacillales</taxon>
        <taxon>Paenibacillaceae</taxon>
        <taxon>Paenibacillus</taxon>
    </lineage>
</organism>
<dbReference type="EMBL" id="JAVDSB010000003">
    <property type="protein sequence ID" value="MDR6551307.1"/>
    <property type="molecule type" value="Genomic_DNA"/>
</dbReference>
<keyword evidence="3" id="KW-1185">Reference proteome</keyword>
<evidence type="ECO:0000313" key="2">
    <source>
        <dbReference type="EMBL" id="MDR6551307.1"/>
    </source>
</evidence>
<comment type="caution">
    <text evidence="2">The sequence shown here is derived from an EMBL/GenBank/DDBJ whole genome shotgun (WGS) entry which is preliminary data.</text>
</comment>